<name>A0ABW6IFL7_9CYAN</name>
<organism evidence="1 2">
    <name type="scientific">Almyronema epifaneia S1</name>
    <dbReference type="NCBI Taxonomy" id="2991925"/>
    <lineage>
        <taxon>Bacteria</taxon>
        <taxon>Bacillati</taxon>
        <taxon>Cyanobacteriota</taxon>
        <taxon>Cyanophyceae</taxon>
        <taxon>Nodosilineales</taxon>
        <taxon>Nodosilineaceae</taxon>
        <taxon>Almyronema</taxon>
        <taxon>Almyronema epifaneia</taxon>
    </lineage>
</organism>
<dbReference type="Proteomes" id="UP001600165">
    <property type="component" value="Unassembled WGS sequence"/>
</dbReference>
<dbReference type="RefSeq" id="WP_377965261.1">
    <property type="nucleotide sequence ID" value="NZ_JBHZOL010000075.1"/>
</dbReference>
<sequence>MVAKGRAEVSIKFTGIPMTRQLANSRQQIEVFCEGYTFVAAIKNKTWQKFLQSAKEFPAWAGGLSGKLGEQHGATIYLEEAGLQIYEKKL</sequence>
<reference evidence="1 2" key="1">
    <citation type="submission" date="2024-10" db="EMBL/GenBank/DDBJ databases">
        <authorList>
            <person name="Ratan Roy A."/>
            <person name="Morales Sandoval P.H."/>
            <person name="De Los Santos Villalobos S."/>
            <person name="Chakraborty S."/>
            <person name="Mukherjee J."/>
        </authorList>
    </citation>
    <scope>NUCLEOTIDE SEQUENCE [LARGE SCALE GENOMIC DNA]</scope>
    <source>
        <strain evidence="1 2">S1</strain>
    </source>
</reference>
<comment type="caution">
    <text evidence="1">The sequence shown here is derived from an EMBL/GenBank/DDBJ whole genome shotgun (WGS) entry which is preliminary data.</text>
</comment>
<dbReference type="EMBL" id="JBHZOL010000075">
    <property type="protein sequence ID" value="MFE4106982.1"/>
    <property type="molecule type" value="Genomic_DNA"/>
</dbReference>
<protein>
    <submittedName>
        <fullName evidence="1">Uncharacterized protein</fullName>
    </submittedName>
</protein>
<evidence type="ECO:0000313" key="1">
    <source>
        <dbReference type="EMBL" id="MFE4106982.1"/>
    </source>
</evidence>
<proteinExistence type="predicted"/>
<keyword evidence="2" id="KW-1185">Reference proteome</keyword>
<accession>A0ABW6IFL7</accession>
<evidence type="ECO:0000313" key="2">
    <source>
        <dbReference type="Proteomes" id="UP001600165"/>
    </source>
</evidence>
<gene>
    <name evidence="1" type="ORF">ACFVKH_11875</name>
</gene>